<keyword evidence="2" id="KW-0732">Signal</keyword>
<proteinExistence type="predicted"/>
<evidence type="ECO:0000259" key="3">
    <source>
        <dbReference type="Pfam" id="PF08486"/>
    </source>
</evidence>
<dbReference type="NCBIfam" id="TIGR02669">
    <property type="entry name" value="SpoIID_LytB"/>
    <property type="match status" value="1"/>
</dbReference>
<organism evidence="4 5">
    <name type="scientific">Hallerella succinigenes</name>
    <dbReference type="NCBI Taxonomy" id="1896222"/>
    <lineage>
        <taxon>Bacteria</taxon>
        <taxon>Pseudomonadati</taxon>
        <taxon>Fibrobacterota</taxon>
        <taxon>Fibrobacteria</taxon>
        <taxon>Fibrobacterales</taxon>
        <taxon>Fibrobacteraceae</taxon>
        <taxon>Hallerella</taxon>
    </lineage>
</organism>
<evidence type="ECO:0000313" key="4">
    <source>
        <dbReference type="EMBL" id="PJJ42079.1"/>
    </source>
</evidence>
<feature type="compositionally biased region" description="Low complexity" evidence="1">
    <location>
        <begin position="33"/>
        <end position="46"/>
    </location>
</feature>
<dbReference type="InterPro" id="IPR013693">
    <property type="entry name" value="SpoIID/LytB_N"/>
</dbReference>
<dbReference type="InterPro" id="IPR051922">
    <property type="entry name" value="Bact_Sporulation_Assoc"/>
</dbReference>
<dbReference type="AlphaFoldDB" id="A0A2M9A8N6"/>
<keyword evidence="5" id="KW-1185">Reference proteome</keyword>
<dbReference type="Proteomes" id="UP000231134">
    <property type="component" value="Unassembled WGS sequence"/>
</dbReference>
<feature type="region of interest" description="Disordered" evidence="1">
    <location>
        <begin position="25"/>
        <end position="53"/>
    </location>
</feature>
<sequence length="473" mass="50664">MKRFPLLFLAAGLVSCAPLPPLVTDPPEDAQTAESSSSFLAESSSSVTAEADSTVQKPFVAMAPENAEDSIPDSTTTAAFAPIAPAADTTAAEPGASSASLLKDLSVMQLPEALQRDFRVGILVSVSKAEISGNDYIVSTTADSTQGKKKSGSMKVSPSKSDSLWVFPGEGSRLSVNGKEYRGKILVVKNAKKLNVINVLPVEDYLKGVVPHEIGKLDASMFEALKVQAVAARTYAYHHFNSRASLGFDVYATVQDQVYNGSAGEAPLPSAAIDSTVGIVLTYNGNFIEAYYHSTCGGHTEGVEVWGLSPVPYLQSQNDMKNADSAWCESSSYSTWKKVYSEKELVSIFKKNLKESRAVGKSNFSGIQQIEIKSTFPGGRVNELEVLTNKGVFTVKGDRTRWLFQEGSKILPSAKFKIEKNGKVWVIDGSGFGHGIGMCQMGARARAKAGQSFKEILEAYYPGATLQCISSGK</sequence>
<name>A0A2M9A8N6_9BACT</name>
<dbReference type="GO" id="GO:0030435">
    <property type="term" value="P:sporulation resulting in formation of a cellular spore"/>
    <property type="evidence" value="ECO:0007669"/>
    <property type="project" value="InterPro"/>
</dbReference>
<dbReference type="PANTHER" id="PTHR30032">
    <property type="entry name" value="N-ACETYLMURAMOYL-L-ALANINE AMIDASE-RELATED"/>
    <property type="match status" value="1"/>
</dbReference>
<feature type="chain" id="PRO_5014631061" evidence="2">
    <location>
        <begin position="18"/>
        <end position="473"/>
    </location>
</feature>
<protein>
    <submittedName>
        <fullName evidence="4">Stage II sporulation protein D</fullName>
    </submittedName>
</protein>
<evidence type="ECO:0000256" key="2">
    <source>
        <dbReference type="SAM" id="SignalP"/>
    </source>
</evidence>
<dbReference type="EMBL" id="PGEX01000001">
    <property type="protein sequence ID" value="PJJ42079.1"/>
    <property type="molecule type" value="Genomic_DNA"/>
</dbReference>
<dbReference type="RefSeq" id="WP_100425970.1">
    <property type="nucleotide sequence ID" value="NZ_PGEX01000001.1"/>
</dbReference>
<accession>A0A2M9A8N6</accession>
<dbReference type="PROSITE" id="PS51257">
    <property type="entry name" value="PROKAR_LIPOPROTEIN"/>
    <property type="match status" value="1"/>
</dbReference>
<dbReference type="OrthoDB" id="9773852at2"/>
<evidence type="ECO:0000256" key="1">
    <source>
        <dbReference type="SAM" id="MobiDB-lite"/>
    </source>
</evidence>
<comment type="caution">
    <text evidence="4">The sequence shown here is derived from an EMBL/GenBank/DDBJ whole genome shotgun (WGS) entry which is preliminary data.</text>
</comment>
<feature type="signal peptide" evidence="2">
    <location>
        <begin position="1"/>
        <end position="17"/>
    </location>
</feature>
<dbReference type="InterPro" id="IPR013486">
    <property type="entry name" value="SpoIID/LytB"/>
</dbReference>
<evidence type="ECO:0000313" key="5">
    <source>
        <dbReference type="Proteomes" id="UP000231134"/>
    </source>
</evidence>
<dbReference type="GO" id="GO:0030288">
    <property type="term" value="C:outer membrane-bounded periplasmic space"/>
    <property type="evidence" value="ECO:0007669"/>
    <property type="project" value="TreeGrafter"/>
</dbReference>
<reference evidence="4 5" key="1">
    <citation type="submission" date="2017-11" db="EMBL/GenBank/DDBJ databases">
        <title>Animal gut microbial communities from fecal samples from Wisconsin, USA.</title>
        <authorList>
            <person name="Neumann A."/>
        </authorList>
    </citation>
    <scope>NUCLEOTIDE SEQUENCE [LARGE SCALE GENOMIC DNA]</scope>
    <source>
        <strain evidence="4 5">UWS3</strain>
    </source>
</reference>
<dbReference type="Pfam" id="PF08486">
    <property type="entry name" value="SpoIID"/>
    <property type="match status" value="1"/>
</dbReference>
<dbReference type="PANTHER" id="PTHR30032:SF4">
    <property type="entry name" value="AMIDASE ENHANCER"/>
    <property type="match status" value="1"/>
</dbReference>
<gene>
    <name evidence="4" type="ORF">BGX16_2095</name>
</gene>
<feature type="domain" description="Sporulation stage II protein D amidase enhancer LytB N-terminal" evidence="3">
    <location>
        <begin position="191"/>
        <end position="283"/>
    </location>
</feature>